<evidence type="ECO:0000256" key="1">
    <source>
        <dbReference type="SAM" id="Phobius"/>
    </source>
</evidence>
<evidence type="ECO:0000313" key="3">
    <source>
        <dbReference type="Proteomes" id="UP001154329"/>
    </source>
</evidence>
<keyword evidence="1" id="KW-0472">Membrane</keyword>
<name>A0A9P0J9T7_APHGO</name>
<dbReference type="Proteomes" id="UP001154329">
    <property type="component" value="Chromosome 3"/>
</dbReference>
<organism evidence="2 3">
    <name type="scientific">Aphis gossypii</name>
    <name type="common">Cotton aphid</name>
    <dbReference type="NCBI Taxonomy" id="80765"/>
    <lineage>
        <taxon>Eukaryota</taxon>
        <taxon>Metazoa</taxon>
        <taxon>Ecdysozoa</taxon>
        <taxon>Arthropoda</taxon>
        <taxon>Hexapoda</taxon>
        <taxon>Insecta</taxon>
        <taxon>Pterygota</taxon>
        <taxon>Neoptera</taxon>
        <taxon>Paraneoptera</taxon>
        <taxon>Hemiptera</taxon>
        <taxon>Sternorrhyncha</taxon>
        <taxon>Aphidomorpha</taxon>
        <taxon>Aphidoidea</taxon>
        <taxon>Aphididae</taxon>
        <taxon>Aphidini</taxon>
        <taxon>Aphis</taxon>
        <taxon>Aphis</taxon>
    </lineage>
</organism>
<dbReference type="EMBL" id="OU899036">
    <property type="protein sequence ID" value="CAH1732606.1"/>
    <property type="molecule type" value="Genomic_DNA"/>
</dbReference>
<reference evidence="2" key="2">
    <citation type="submission" date="2022-10" db="EMBL/GenBank/DDBJ databases">
        <authorList>
            <consortium name="ENA_rothamsted_submissions"/>
            <consortium name="culmorum"/>
            <person name="King R."/>
        </authorList>
    </citation>
    <scope>NUCLEOTIDE SEQUENCE</scope>
</reference>
<keyword evidence="3" id="KW-1185">Reference proteome</keyword>
<gene>
    <name evidence="2" type="ORF">APHIGO_LOCUS9072</name>
</gene>
<sequence length="203" mass="23185">MSADDTFMGNYKRCLPDTAKTCSTGPRGGVFNYCTPNSELITRAAFSPQTVLIFINNTAVEHRVRAAVLYLYNAARVCIQTHYLTLSFSHTNTHTQGCHDAPPHLRSSSPTRPITFLRWFIAATTAALDPATPPSPIYTRSLRINSSPPSWYIVYYYYYVFMYTFVCLRVFLPSFFLRVLLYLHKHTHTHTQYTPSAFVFSGR</sequence>
<keyword evidence="1" id="KW-1133">Transmembrane helix</keyword>
<evidence type="ECO:0000313" key="2">
    <source>
        <dbReference type="EMBL" id="CAH1732606.1"/>
    </source>
</evidence>
<accession>A0A9P0J9T7</accession>
<protein>
    <submittedName>
        <fullName evidence="2">Uncharacterized protein</fullName>
    </submittedName>
</protein>
<dbReference type="AlphaFoldDB" id="A0A9P0J9T7"/>
<proteinExistence type="predicted"/>
<feature type="transmembrane region" description="Helical" evidence="1">
    <location>
        <begin position="156"/>
        <end position="181"/>
    </location>
</feature>
<reference evidence="2" key="1">
    <citation type="submission" date="2022-02" db="EMBL/GenBank/DDBJ databases">
        <authorList>
            <person name="King R."/>
        </authorList>
    </citation>
    <scope>NUCLEOTIDE SEQUENCE</scope>
</reference>
<keyword evidence="1" id="KW-0812">Transmembrane</keyword>